<dbReference type="SUPFAM" id="SSF52833">
    <property type="entry name" value="Thioredoxin-like"/>
    <property type="match status" value="1"/>
</dbReference>
<evidence type="ECO:0000313" key="3">
    <source>
        <dbReference type="Proteomes" id="UP000605897"/>
    </source>
</evidence>
<keyword evidence="3" id="KW-1185">Reference proteome</keyword>
<dbReference type="Gene3D" id="3.40.30.10">
    <property type="entry name" value="Glutaredoxin"/>
    <property type="match status" value="1"/>
</dbReference>
<dbReference type="InterPro" id="IPR012863">
    <property type="entry name" value="DUF1636"/>
</dbReference>
<gene>
    <name evidence="2" type="ORF">GCM10017786_01330</name>
</gene>
<dbReference type="RefSeq" id="WP_191242517.1">
    <property type="nucleotide sequence ID" value="NZ_BNAU01000001.1"/>
</dbReference>
<evidence type="ECO:0008006" key="4">
    <source>
        <dbReference type="Google" id="ProtNLM"/>
    </source>
</evidence>
<sequence length="137" mass="14401">MITPRPPGTPPGGRYRTPRNTMPLLVCRTCPRYDTHRTGQFGHALLAALATHPGADGITVRSVQCLGGCPRDGVVAVDGPGKTRVRFAGLTAGDAEAILEAARAHDTCPSGDPAEWPVPEGLQTRISSVTVKRAPRA</sequence>
<organism evidence="2 3">
    <name type="scientific">Amycolatopsis deserti</name>
    <dbReference type="NCBI Taxonomy" id="185696"/>
    <lineage>
        <taxon>Bacteria</taxon>
        <taxon>Bacillati</taxon>
        <taxon>Actinomycetota</taxon>
        <taxon>Actinomycetes</taxon>
        <taxon>Pseudonocardiales</taxon>
        <taxon>Pseudonocardiaceae</taxon>
        <taxon>Amycolatopsis</taxon>
    </lineage>
</organism>
<feature type="compositionally biased region" description="Pro residues" evidence="1">
    <location>
        <begin position="1"/>
        <end position="10"/>
    </location>
</feature>
<evidence type="ECO:0000313" key="2">
    <source>
        <dbReference type="EMBL" id="GHE76155.1"/>
    </source>
</evidence>
<accession>A0ABQ3IA00</accession>
<dbReference type="Pfam" id="PF07845">
    <property type="entry name" value="DUF1636"/>
    <property type="match status" value="1"/>
</dbReference>
<dbReference type="EMBL" id="BNAU01000001">
    <property type="protein sequence ID" value="GHE76155.1"/>
    <property type="molecule type" value="Genomic_DNA"/>
</dbReference>
<feature type="region of interest" description="Disordered" evidence="1">
    <location>
        <begin position="1"/>
        <end position="20"/>
    </location>
</feature>
<protein>
    <recommendedName>
        <fullName evidence="4">Metal-binding protein</fullName>
    </recommendedName>
</protein>
<proteinExistence type="predicted"/>
<reference evidence="3" key="1">
    <citation type="journal article" date="2019" name="Int. J. Syst. Evol. Microbiol.">
        <title>The Global Catalogue of Microorganisms (GCM) 10K type strain sequencing project: providing services to taxonomists for standard genome sequencing and annotation.</title>
        <authorList>
            <consortium name="The Broad Institute Genomics Platform"/>
            <consortium name="The Broad Institute Genome Sequencing Center for Infectious Disease"/>
            <person name="Wu L."/>
            <person name="Ma J."/>
        </authorList>
    </citation>
    <scope>NUCLEOTIDE SEQUENCE [LARGE SCALE GENOMIC DNA]</scope>
    <source>
        <strain evidence="3">CGMCC 4.7677</strain>
    </source>
</reference>
<comment type="caution">
    <text evidence="2">The sequence shown here is derived from an EMBL/GenBank/DDBJ whole genome shotgun (WGS) entry which is preliminary data.</text>
</comment>
<dbReference type="InterPro" id="IPR036249">
    <property type="entry name" value="Thioredoxin-like_sf"/>
</dbReference>
<evidence type="ECO:0000256" key="1">
    <source>
        <dbReference type="SAM" id="MobiDB-lite"/>
    </source>
</evidence>
<dbReference type="Proteomes" id="UP000605897">
    <property type="component" value="Unassembled WGS sequence"/>
</dbReference>
<name>A0ABQ3IA00_9PSEU</name>